<feature type="domain" description="CobN/magnesium chelatase" evidence="2">
    <location>
        <begin position="680"/>
        <end position="1069"/>
    </location>
</feature>
<feature type="domain" description="CobN/magnesium chelatase" evidence="2">
    <location>
        <begin position="185"/>
        <end position="674"/>
    </location>
</feature>
<gene>
    <name evidence="3" type="ORF">Asru_0165_33</name>
</gene>
<organism evidence="3 4">
    <name type="scientific">Acidisphaera rubrifaciens HS-AP3</name>
    <dbReference type="NCBI Taxonomy" id="1231350"/>
    <lineage>
        <taxon>Bacteria</taxon>
        <taxon>Pseudomonadati</taxon>
        <taxon>Pseudomonadota</taxon>
        <taxon>Alphaproteobacteria</taxon>
        <taxon>Acetobacterales</taxon>
        <taxon>Acetobacteraceae</taxon>
        <taxon>Acidisphaera</taxon>
    </lineage>
</organism>
<name>A0A0D6P4Y6_9PROT</name>
<dbReference type="AlphaFoldDB" id="A0A0D6P4Y6"/>
<reference evidence="3 4" key="1">
    <citation type="submission" date="2012-11" db="EMBL/GenBank/DDBJ databases">
        <title>Whole genome sequence of Acidisphaera rubrifaciens HS-AP3.</title>
        <authorList>
            <person name="Azuma Y."/>
            <person name="Higashiura N."/>
            <person name="Hirakawa H."/>
            <person name="Matsushita K."/>
        </authorList>
    </citation>
    <scope>NUCLEOTIDE SEQUENCE [LARGE SCALE GENOMIC DNA]</scope>
    <source>
        <strain evidence="3 4">HS-AP3</strain>
    </source>
</reference>
<dbReference type="InterPro" id="IPR003672">
    <property type="entry name" value="CobN/Mg_chltase"/>
</dbReference>
<comment type="caution">
    <text evidence="3">The sequence shown here is derived from an EMBL/GenBank/DDBJ whole genome shotgun (WGS) entry which is preliminary data.</text>
</comment>
<evidence type="ECO:0000256" key="1">
    <source>
        <dbReference type="SAM" id="MobiDB-lite"/>
    </source>
</evidence>
<dbReference type="RefSeq" id="WP_048860707.1">
    <property type="nucleotide sequence ID" value="NZ_BANB01000165.1"/>
</dbReference>
<dbReference type="PANTHER" id="PTHR44119:SF4">
    <property type="entry name" value="AEROBIC COBALTOCHELATASE SUBUNIT COBN"/>
    <property type="match status" value="1"/>
</dbReference>
<evidence type="ECO:0000313" key="4">
    <source>
        <dbReference type="Proteomes" id="UP000032680"/>
    </source>
</evidence>
<dbReference type="NCBIfam" id="NF008973">
    <property type="entry name" value="PRK12321.1"/>
    <property type="match status" value="1"/>
</dbReference>
<dbReference type="EMBL" id="BANB01000165">
    <property type="protein sequence ID" value="GAN76825.1"/>
    <property type="molecule type" value="Genomic_DNA"/>
</dbReference>
<dbReference type="Proteomes" id="UP000032680">
    <property type="component" value="Unassembled WGS sequence"/>
</dbReference>
<proteinExistence type="predicted"/>
<dbReference type="Pfam" id="PF02514">
    <property type="entry name" value="CobN-Mg_chel"/>
    <property type="match status" value="2"/>
</dbReference>
<sequence>MHLLVRETHALDAAEEAVDLEQPPADLVVLSFADSDLAAAAAAHQQLVDDAPTLALTHLARLRHPLSVDLYIQRTIAGARCVVARILGGLGYWRYGAEELAAACRTHGIPLALLPGDGRDDAALAALGTVDAPLRARLDACMSAGGPAQMQHALALMGWAGGLRDDPGAPPAPLPPFGDHAPAARPGAGVAAIVFYRAHLLADDIAPVMALADALAARGLGVRALHVTTLKDAAASAFVAERLRQWRADVVLSCTAFSARRDDAAGTALDLPGAPVLQTVLCGAGREAWEASPRGLGQTDLAMQVVLPELDGRLLAGIVSFKAEAPKRPGSGHTPTTHVPDPEGIALVADAAAGWCRLARTARAGRRIAFVLSDYPGEAGQMAHAIGLDTLASVDAMLSDLAGDGYTVGALPPGGAKAVCTAPAAPTLALDEYRRLAATLPGGLRAAIEAAWGAPADDPDCRDGWFHHRVLACGNAWIAIQPARGDGRDARADYHDPALPPRHAYVAFYLWLRQVQDMHALVHVGTHGTLEWLPGKALAPAATDAPAALLRGLPLIYPFIVNNPAEAAVAKRRTTAVTIGHMTPPLRDARLHGGVREIETLLDEYASADGLDRRRAAHLGREILDRAGAAGLDAECRLDTAATEGERLARLDAYLCDIKALRIRDGLHVFGRGADTACATGEQAGLRLALDGRHVPPGPAGAPERARGDIRPTGRNLYTVDPRQIPTRTAVDLARPTADALIARHMQDHGDWPRRMVLDLWASTTMRTGGEDLALALILLGALPEWDAATGRVIGIEILPLALLDRPRVDVTLRISGVFRDAFAHQIGLFDLAVRAVGRRGESAEDNPLVADEGRAARIYGPAPGRYGAGVDARINRGDWLTREDLGRAYLAAGSHAFGDGTGADFASRVRGADAFVHIQDHAGTDLLDGPDSAAHIGGFAAAAALMGAAPALHHLDTSMPEAPRARDVGTELARIVRGRAANPDWIAGMMRHGYRGAAEIARTADVLLAYAATLPVRLDRQFDLLFDATLGDEDVAAFLHSANAAAHDAMLRRFDEAMERGLWRPRRNSVRQPTGPAS</sequence>
<accession>A0A0D6P4Y6</accession>
<keyword evidence="4" id="KW-1185">Reference proteome</keyword>
<evidence type="ECO:0000313" key="3">
    <source>
        <dbReference type="EMBL" id="GAN76825.1"/>
    </source>
</evidence>
<evidence type="ECO:0000259" key="2">
    <source>
        <dbReference type="Pfam" id="PF02514"/>
    </source>
</evidence>
<feature type="region of interest" description="Disordered" evidence="1">
    <location>
        <begin position="691"/>
        <end position="713"/>
    </location>
</feature>
<dbReference type="OrthoDB" id="9757976at2"/>
<dbReference type="CDD" id="cd10150">
    <property type="entry name" value="CobN_like"/>
    <property type="match status" value="1"/>
</dbReference>
<dbReference type="PANTHER" id="PTHR44119">
    <property type="entry name" value="MAGNESIUM-CHELATASE SUBUNIT CHLH, CHLOROPLASTIC"/>
    <property type="match status" value="1"/>
</dbReference>
<protein>
    <submittedName>
        <fullName evidence="3">Cobaltochelatase subunit CobN</fullName>
    </submittedName>
</protein>